<dbReference type="Proteomes" id="UP000219111">
    <property type="component" value="Unassembled WGS sequence"/>
</dbReference>
<dbReference type="EMBL" id="OBMT01000018">
    <property type="protein sequence ID" value="SOC19874.1"/>
    <property type="molecule type" value="Genomic_DNA"/>
</dbReference>
<accession>A0A285TCV6</accession>
<reference evidence="3" key="1">
    <citation type="submission" date="2017-08" db="EMBL/GenBank/DDBJ databases">
        <authorList>
            <person name="Varghese N."/>
            <person name="Submissions S."/>
        </authorList>
    </citation>
    <scope>NUCLEOTIDE SEQUENCE [LARGE SCALE GENOMIC DNA]</scope>
    <source>
        <strain evidence="3">JA276</strain>
    </source>
</reference>
<dbReference type="Pfam" id="PF19493">
    <property type="entry name" value="Trypco1"/>
    <property type="match status" value="1"/>
</dbReference>
<dbReference type="AlphaFoldDB" id="A0A285TCV6"/>
<evidence type="ECO:0000313" key="2">
    <source>
        <dbReference type="EMBL" id="SOC19874.1"/>
    </source>
</evidence>
<keyword evidence="3" id="KW-1185">Reference proteome</keyword>
<organism evidence="2 3">
    <name type="scientific">Rhodobacter maris</name>
    <dbReference type="NCBI Taxonomy" id="446682"/>
    <lineage>
        <taxon>Bacteria</taxon>
        <taxon>Pseudomonadati</taxon>
        <taxon>Pseudomonadota</taxon>
        <taxon>Alphaproteobacteria</taxon>
        <taxon>Rhodobacterales</taxon>
        <taxon>Rhodobacter group</taxon>
        <taxon>Rhodobacter</taxon>
    </lineage>
</organism>
<dbReference type="OrthoDB" id="574243at2"/>
<protein>
    <recommendedName>
        <fullName evidence="1">Trypsin-co-occurring domain-containing protein</fullName>
    </recommendedName>
</protein>
<sequence length="113" mass="11882">MATNIQLFELKSGARVAVEVPAEMQMHSFGRSDRLPGAVIEETGQRFSDALQGVQDAVQEILQGFAKTVAPDSMELTFGLKFSAASGVVLASADAEAALTLKATWKKAAPAEG</sequence>
<name>A0A285TCV6_9RHOB</name>
<dbReference type="RefSeq" id="WP_141399468.1">
    <property type="nucleotide sequence ID" value="NZ_OBMT01000018.1"/>
</dbReference>
<feature type="domain" description="Trypsin-co-occurring" evidence="1">
    <location>
        <begin position="8"/>
        <end position="107"/>
    </location>
</feature>
<evidence type="ECO:0000313" key="3">
    <source>
        <dbReference type="Proteomes" id="UP000219111"/>
    </source>
</evidence>
<evidence type="ECO:0000259" key="1">
    <source>
        <dbReference type="Pfam" id="PF19493"/>
    </source>
</evidence>
<gene>
    <name evidence="2" type="ORF">SAMN05877831_11866</name>
</gene>
<proteinExistence type="predicted"/>
<dbReference type="NCBIfam" id="NF041216">
    <property type="entry name" value="CU044_2847_fam"/>
    <property type="match status" value="1"/>
</dbReference>
<dbReference type="InterPro" id="IPR045794">
    <property type="entry name" value="Trypco1"/>
</dbReference>